<keyword evidence="2" id="KW-1185">Reference proteome</keyword>
<dbReference type="Proteomes" id="UP001345963">
    <property type="component" value="Unassembled WGS sequence"/>
</dbReference>
<comment type="caution">
    <text evidence="1">The sequence shown here is derived from an EMBL/GenBank/DDBJ whole genome shotgun (WGS) entry which is preliminary data.</text>
</comment>
<name>A0ABU7ARL8_9TELE</name>
<protein>
    <submittedName>
        <fullName evidence="1">Uncharacterized protein</fullName>
    </submittedName>
</protein>
<organism evidence="1 2">
    <name type="scientific">Ataeniobius toweri</name>
    <dbReference type="NCBI Taxonomy" id="208326"/>
    <lineage>
        <taxon>Eukaryota</taxon>
        <taxon>Metazoa</taxon>
        <taxon>Chordata</taxon>
        <taxon>Craniata</taxon>
        <taxon>Vertebrata</taxon>
        <taxon>Euteleostomi</taxon>
        <taxon>Actinopterygii</taxon>
        <taxon>Neopterygii</taxon>
        <taxon>Teleostei</taxon>
        <taxon>Neoteleostei</taxon>
        <taxon>Acanthomorphata</taxon>
        <taxon>Ovalentaria</taxon>
        <taxon>Atherinomorphae</taxon>
        <taxon>Cyprinodontiformes</taxon>
        <taxon>Goodeidae</taxon>
        <taxon>Ataeniobius</taxon>
    </lineage>
</organism>
<dbReference type="EMBL" id="JAHUTI010023244">
    <property type="protein sequence ID" value="MED6240193.1"/>
    <property type="molecule type" value="Genomic_DNA"/>
</dbReference>
<evidence type="ECO:0000313" key="2">
    <source>
        <dbReference type="Proteomes" id="UP001345963"/>
    </source>
</evidence>
<gene>
    <name evidence="1" type="ORF">ATANTOWER_017289</name>
</gene>
<proteinExistence type="predicted"/>
<accession>A0ABU7ARL8</accession>
<sequence>MTRTIVCHGYFFFTFCFSIVFLEQQVWSGLEQGFPPWLACFYWLPPANPWTLSRIVDSFLFGLGGGVRSQSQPGGVCGECDRKCQSESRNPAVVSEESQTSVCNLCGSTLKAPVRLDEHLIPEVCEEDGSHHKDTHR</sequence>
<reference evidence="1 2" key="1">
    <citation type="submission" date="2021-07" db="EMBL/GenBank/DDBJ databases">
        <authorList>
            <person name="Palmer J.M."/>
        </authorList>
    </citation>
    <scope>NUCLEOTIDE SEQUENCE [LARGE SCALE GENOMIC DNA]</scope>
    <source>
        <strain evidence="1 2">AT_MEX2019</strain>
        <tissue evidence="1">Muscle</tissue>
    </source>
</reference>
<evidence type="ECO:0000313" key="1">
    <source>
        <dbReference type="EMBL" id="MED6240193.1"/>
    </source>
</evidence>
<feature type="non-terminal residue" evidence="1">
    <location>
        <position position="137"/>
    </location>
</feature>